<keyword evidence="2" id="KW-1185">Reference proteome</keyword>
<organism evidence="1 2">
    <name type="scientific">Parelaphostrongylus tenuis</name>
    <name type="common">Meningeal worm</name>
    <dbReference type="NCBI Taxonomy" id="148309"/>
    <lineage>
        <taxon>Eukaryota</taxon>
        <taxon>Metazoa</taxon>
        <taxon>Ecdysozoa</taxon>
        <taxon>Nematoda</taxon>
        <taxon>Chromadorea</taxon>
        <taxon>Rhabditida</taxon>
        <taxon>Rhabditina</taxon>
        <taxon>Rhabditomorpha</taxon>
        <taxon>Strongyloidea</taxon>
        <taxon>Metastrongylidae</taxon>
        <taxon>Parelaphostrongylus</taxon>
    </lineage>
</organism>
<sequence length="118" mass="12830">MENAVERAAGIASLCVTRKGTQSSYWSREEIEREHPTVVKTAREMFGDSEVSMQGNEPVAGSAGIRTVKLRKLIKGLDADLLILSVRCKNKVSSCRLPFAGLTADTPVYVPTNGADFE</sequence>
<reference evidence="1" key="1">
    <citation type="submission" date="2021-06" db="EMBL/GenBank/DDBJ databases">
        <title>Parelaphostrongylus tenuis whole genome reference sequence.</title>
        <authorList>
            <person name="Garwood T.J."/>
            <person name="Larsen P.A."/>
            <person name="Fountain-Jones N.M."/>
            <person name="Garbe J.R."/>
            <person name="Macchietto M.G."/>
            <person name="Kania S.A."/>
            <person name="Gerhold R.W."/>
            <person name="Richards J.E."/>
            <person name="Wolf T.M."/>
        </authorList>
    </citation>
    <scope>NUCLEOTIDE SEQUENCE</scope>
    <source>
        <strain evidence="1">MNPRO001-30</strain>
        <tissue evidence="1">Meninges</tissue>
    </source>
</reference>
<proteinExistence type="predicted"/>
<accession>A0AAD5M1C8</accession>
<protein>
    <submittedName>
        <fullName evidence="1">Uncharacterized protein</fullName>
    </submittedName>
</protein>
<evidence type="ECO:0000313" key="1">
    <source>
        <dbReference type="EMBL" id="KAJ1350385.1"/>
    </source>
</evidence>
<comment type="caution">
    <text evidence="1">The sequence shown here is derived from an EMBL/GenBank/DDBJ whole genome shotgun (WGS) entry which is preliminary data.</text>
</comment>
<evidence type="ECO:0000313" key="2">
    <source>
        <dbReference type="Proteomes" id="UP001196413"/>
    </source>
</evidence>
<gene>
    <name evidence="1" type="ORF">KIN20_006166</name>
</gene>
<dbReference type="AlphaFoldDB" id="A0AAD5M1C8"/>
<name>A0AAD5M1C8_PARTN</name>
<dbReference type="Proteomes" id="UP001196413">
    <property type="component" value="Unassembled WGS sequence"/>
</dbReference>
<dbReference type="EMBL" id="JAHQIW010000853">
    <property type="protein sequence ID" value="KAJ1350385.1"/>
    <property type="molecule type" value="Genomic_DNA"/>
</dbReference>